<proteinExistence type="predicted"/>
<organism evidence="2 3">
    <name type="scientific">Xylanimonas protaetiae</name>
    <dbReference type="NCBI Taxonomy" id="2509457"/>
    <lineage>
        <taxon>Bacteria</taxon>
        <taxon>Bacillati</taxon>
        <taxon>Actinomycetota</taxon>
        <taxon>Actinomycetes</taxon>
        <taxon>Micrococcales</taxon>
        <taxon>Promicromonosporaceae</taxon>
        <taxon>Xylanimonas</taxon>
    </lineage>
</organism>
<name>A0A4P6F0M2_9MICO</name>
<dbReference type="InterPro" id="IPR038721">
    <property type="entry name" value="IS701-like_DDE_dom"/>
</dbReference>
<dbReference type="PANTHER" id="PTHR33627">
    <property type="entry name" value="TRANSPOSASE"/>
    <property type="match status" value="1"/>
</dbReference>
<sequence>MSMAPRGRGVNQLRVWRLDTWTPGRSQMSYETDGLARLEQERADELCRLVLAGMARSDQRTRGHEYVLGLLAASGRKTVRRIASCEREQTANEQRLHHFISRSTWSSRDVLGRLVGRLQAEDVARGWVVRPMVVEKHGDQSVGVKNEVVPCLGRAVNHQHVLASWFVGQRLTVPVDWRMVMAATCDEAEGQRTKTHVPVRNDSPTASHAAAALVRALRPVDRTVPVMMDAREADPGLIIAAARAKGLPFLLRIPGSTYLQAQDGVPPLGSTPGRFRAQRLAELVRGQARLVPGVTLRTASRTPVVLRGPAGSIAATLVGLWSSGAGWAGVWLTDMEEDVAATVARTDLVAEADRAFEGMARELGAADYEGRSHQGWYHHMAMVSVAHAVRASVLTEDGADNVPPLVHLAAG</sequence>
<reference evidence="2 3" key="1">
    <citation type="submission" date="2019-01" db="EMBL/GenBank/DDBJ databases">
        <title>Genome sequencing of strain FW10M-9.</title>
        <authorList>
            <person name="Heo J."/>
            <person name="Kim S.-J."/>
            <person name="Kim J.-S."/>
            <person name="Hong S.-B."/>
            <person name="Kwon S.-W."/>
        </authorList>
    </citation>
    <scope>NUCLEOTIDE SEQUENCE [LARGE SCALE GENOMIC DNA]</scope>
    <source>
        <strain evidence="2 3">FW10M-9</strain>
    </source>
</reference>
<evidence type="ECO:0000313" key="3">
    <source>
        <dbReference type="Proteomes" id="UP000292118"/>
    </source>
</evidence>
<dbReference type="EMBL" id="CP035493">
    <property type="protein sequence ID" value="QAY68746.1"/>
    <property type="molecule type" value="Genomic_DNA"/>
</dbReference>
<evidence type="ECO:0000259" key="1">
    <source>
        <dbReference type="Pfam" id="PF13546"/>
    </source>
</evidence>
<feature type="domain" description="Transposase IS701-like DDE" evidence="1">
    <location>
        <begin position="51"/>
        <end position="276"/>
    </location>
</feature>
<gene>
    <name evidence="2" type="ORF">ET471_00700</name>
</gene>
<dbReference type="InterPro" id="IPR039365">
    <property type="entry name" value="IS701-like"/>
</dbReference>
<keyword evidence="3" id="KW-1185">Reference proteome</keyword>
<evidence type="ECO:0000313" key="2">
    <source>
        <dbReference type="EMBL" id="QAY68746.1"/>
    </source>
</evidence>
<dbReference type="PANTHER" id="PTHR33627:SF1">
    <property type="entry name" value="TRANSPOSASE"/>
    <property type="match status" value="1"/>
</dbReference>
<dbReference type="Proteomes" id="UP000292118">
    <property type="component" value="Chromosome"/>
</dbReference>
<dbReference type="KEGG" id="xya:ET471_00700"/>
<dbReference type="Pfam" id="PF13546">
    <property type="entry name" value="DDE_5"/>
    <property type="match status" value="1"/>
</dbReference>
<protein>
    <recommendedName>
        <fullName evidence="1">Transposase IS701-like DDE domain-containing protein</fullName>
    </recommendedName>
</protein>
<accession>A0A4P6F0M2</accession>
<dbReference type="AlphaFoldDB" id="A0A4P6F0M2"/>
<dbReference type="OrthoDB" id="4954307at2"/>